<evidence type="ECO:0000313" key="3">
    <source>
        <dbReference type="Proteomes" id="UP000646548"/>
    </source>
</evidence>
<gene>
    <name evidence="2" type="ORF">FQA47_007508</name>
</gene>
<protein>
    <submittedName>
        <fullName evidence="2">Uncharacterized protein</fullName>
    </submittedName>
</protein>
<sequence>MPSHQQKLTHKFPPTFINLEIRVHDQNKNSRKSKKNTNIFPARLSPAWGLERPHRAQKSLKKNKPRMRAPVQSLRSHKSARVPAPTARTTLTSHAGPGRISIA</sequence>
<proteinExistence type="predicted"/>
<evidence type="ECO:0000313" key="2">
    <source>
        <dbReference type="EMBL" id="KAF6720695.1"/>
    </source>
</evidence>
<name>A0A834F0M8_ORYME</name>
<comment type="caution">
    <text evidence="2">The sequence shown here is derived from an EMBL/GenBank/DDBJ whole genome shotgun (WGS) entry which is preliminary data.</text>
</comment>
<organism evidence="2 3">
    <name type="scientific">Oryzias melastigma</name>
    <name type="common">Marine medaka</name>
    <dbReference type="NCBI Taxonomy" id="30732"/>
    <lineage>
        <taxon>Eukaryota</taxon>
        <taxon>Metazoa</taxon>
        <taxon>Chordata</taxon>
        <taxon>Craniata</taxon>
        <taxon>Vertebrata</taxon>
        <taxon>Euteleostomi</taxon>
        <taxon>Actinopterygii</taxon>
        <taxon>Neopterygii</taxon>
        <taxon>Teleostei</taxon>
        <taxon>Neoteleostei</taxon>
        <taxon>Acanthomorphata</taxon>
        <taxon>Ovalentaria</taxon>
        <taxon>Atherinomorphae</taxon>
        <taxon>Beloniformes</taxon>
        <taxon>Adrianichthyidae</taxon>
        <taxon>Oryziinae</taxon>
        <taxon>Oryzias</taxon>
    </lineage>
</organism>
<feature type="compositionally biased region" description="Basic residues" evidence="1">
    <location>
        <begin position="55"/>
        <end position="67"/>
    </location>
</feature>
<dbReference type="AlphaFoldDB" id="A0A834F0M8"/>
<feature type="region of interest" description="Disordered" evidence="1">
    <location>
        <begin position="25"/>
        <end position="103"/>
    </location>
</feature>
<dbReference type="EMBL" id="WKFB01000517">
    <property type="protein sequence ID" value="KAF6720695.1"/>
    <property type="molecule type" value="Genomic_DNA"/>
</dbReference>
<dbReference type="Proteomes" id="UP000646548">
    <property type="component" value="Unassembled WGS sequence"/>
</dbReference>
<evidence type="ECO:0000256" key="1">
    <source>
        <dbReference type="SAM" id="MobiDB-lite"/>
    </source>
</evidence>
<accession>A0A834F0M8</accession>
<reference evidence="2" key="1">
    <citation type="journal article" name="BMC Genomics">
        <title>Long-read sequencing and de novo genome assembly of marine medaka (Oryzias melastigma).</title>
        <authorList>
            <person name="Liang P."/>
            <person name="Saqib H.S.A."/>
            <person name="Ni X."/>
            <person name="Shen Y."/>
        </authorList>
    </citation>
    <scope>NUCLEOTIDE SEQUENCE</scope>
    <source>
        <strain evidence="2">Bigg-433</strain>
    </source>
</reference>